<protein>
    <recommendedName>
        <fullName evidence="5">Radical SAM core domain-containing protein</fullName>
    </recommendedName>
</protein>
<evidence type="ECO:0000313" key="6">
    <source>
        <dbReference type="EMBL" id="TQS84692.1"/>
    </source>
</evidence>
<dbReference type="GO" id="GO:0046872">
    <property type="term" value="F:metal ion binding"/>
    <property type="evidence" value="ECO:0007669"/>
    <property type="project" value="UniProtKB-KW"/>
</dbReference>
<dbReference type="OMA" id="YNVPIGV"/>
<dbReference type="GO" id="GO:0051536">
    <property type="term" value="F:iron-sulfur cluster binding"/>
    <property type="evidence" value="ECO:0007669"/>
    <property type="project" value="UniProtKB-KW"/>
</dbReference>
<name>A0A8J8TEF9_9ARCH</name>
<dbReference type="InterPro" id="IPR013785">
    <property type="entry name" value="Aldolase_TIM"/>
</dbReference>
<organism evidence="6 7">
    <name type="scientific">Candidatus Methanomassiliicoccus intestinalis</name>
    <dbReference type="NCBI Taxonomy" id="1406512"/>
    <lineage>
        <taxon>Archaea</taxon>
        <taxon>Methanobacteriati</taxon>
        <taxon>Thermoplasmatota</taxon>
        <taxon>Thermoplasmata</taxon>
        <taxon>Methanomassiliicoccales</taxon>
        <taxon>Methanomassiliicoccaceae</taxon>
        <taxon>Methanomassiliicoccus</taxon>
    </lineage>
</organism>
<dbReference type="InterPro" id="IPR034422">
    <property type="entry name" value="HydE/PylB-like"/>
</dbReference>
<keyword evidence="4" id="KW-0411">Iron-sulfur</keyword>
<dbReference type="PANTHER" id="PTHR43726">
    <property type="entry name" value="3-METHYLORNITHINE SYNTHASE"/>
    <property type="match status" value="1"/>
</dbReference>
<comment type="caution">
    <text evidence="6">The sequence shown here is derived from an EMBL/GenBank/DDBJ whole genome shotgun (WGS) entry which is preliminary data.</text>
</comment>
<dbReference type="GO" id="GO:0016740">
    <property type="term" value="F:transferase activity"/>
    <property type="evidence" value="ECO:0007669"/>
    <property type="project" value="TreeGrafter"/>
</dbReference>
<evidence type="ECO:0000313" key="7">
    <source>
        <dbReference type="Proteomes" id="UP000752814"/>
    </source>
</evidence>
<dbReference type="PROSITE" id="PS51918">
    <property type="entry name" value="RADICAL_SAM"/>
    <property type="match status" value="1"/>
</dbReference>
<dbReference type="CDD" id="cd01335">
    <property type="entry name" value="Radical_SAM"/>
    <property type="match status" value="1"/>
</dbReference>
<evidence type="ECO:0000256" key="3">
    <source>
        <dbReference type="ARBA" id="ARBA00023004"/>
    </source>
</evidence>
<accession>A0A8J8TEF9</accession>
<dbReference type="InterPro" id="IPR007197">
    <property type="entry name" value="rSAM"/>
</dbReference>
<evidence type="ECO:0000256" key="2">
    <source>
        <dbReference type="ARBA" id="ARBA00022723"/>
    </source>
</evidence>
<dbReference type="PANTHER" id="PTHR43726:SF1">
    <property type="entry name" value="BIOTIN SYNTHASE"/>
    <property type="match status" value="1"/>
</dbReference>
<gene>
    <name evidence="6" type="ORF">A3207_01265</name>
</gene>
<proteinExistence type="predicted"/>
<dbReference type="Proteomes" id="UP000752814">
    <property type="component" value="Unassembled WGS sequence"/>
</dbReference>
<reference evidence="6" key="1">
    <citation type="submission" date="2016-03" db="EMBL/GenBank/DDBJ databases">
        <authorList>
            <person name="Borrel G."/>
            <person name="Mccann A."/>
            <person name="O'Toole P.W."/>
        </authorList>
    </citation>
    <scope>NUCLEOTIDE SEQUENCE</scope>
    <source>
        <strain evidence="6">183</strain>
    </source>
</reference>
<keyword evidence="1" id="KW-0949">S-adenosyl-L-methionine</keyword>
<keyword evidence="2" id="KW-0479">Metal-binding</keyword>
<evidence type="ECO:0000256" key="4">
    <source>
        <dbReference type="ARBA" id="ARBA00023014"/>
    </source>
</evidence>
<dbReference type="EMBL" id="LVVT01000001">
    <property type="protein sequence ID" value="TQS84692.1"/>
    <property type="molecule type" value="Genomic_DNA"/>
</dbReference>
<dbReference type="SFLD" id="SFLDS00029">
    <property type="entry name" value="Radical_SAM"/>
    <property type="match status" value="1"/>
</dbReference>
<dbReference type="Gene3D" id="3.20.20.70">
    <property type="entry name" value="Aldolase class I"/>
    <property type="match status" value="1"/>
</dbReference>
<dbReference type="Pfam" id="PF04055">
    <property type="entry name" value="Radical_SAM"/>
    <property type="match status" value="1"/>
</dbReference>
<evidence type="ECO:0000256" key="1">
    <source>
        <dbReference type="ARBA" id="ARBA00022691"/>
    </source>
</evidence>
<sequence length="344" mass="38279">MDSYMRAIKKAELLSGGPIHVSKHLTLPFPLSKSTAGPGAGSASLVIEFEGIRVKKAVTWDDEVFSLNESGGNYFITKNGKPFLDKVCIGHTLAHAPEQAFFNLATECIYNCKFCTSPSLKERGATKSLTDEKIISMIMHYSEHDDLKAVALTSAVISTPQDTIDRMSKIVKDIREKLPLMPIGVEPYVEKRQQIEQLKAAGADEIKLNIETYDKSIFEKVCGEQDIDQIIENIISAVEIFGRGKVTSNIIYGMGETDENVLAGCEYLASLGCVATLRPLRLNDLNRPQMEAALGHLEPVNPERMVKLAQKYKQMLIKYDLTTFSFKTMCHECTCCDIVPFRDI</sequence>
<dbReference type="AlphaFoldDB" id="A0A8J8TEF9"/>
<dbReference type="InterPro" id="IPR006638">
    <property type="entry name" value="Elp3/MiaA/NifB-like_rSAM"/>
</dbReference>
<feature type="domain" description="Radical SAM core" evidence="5">
    <location>
        <begin position="94"/>
        <end position="318"/>
    </location>
</feature>
<dbReference type="SMART" id="SM00729">
    <property type="entry name" value="Elp3"/>
    <property type="match status" value="1"/>
</dbReference>
<dbReference type="GeneID" id="41323290"/>
<dbReference type="SUPFAM" id="SSF102114">
    <property type="entry name" value="Radical SAM enzymes"/>
    <property type="match status" value="1"/>
</dbReference>
<dbReference type="InterPro" id="IPR058240">
    <property type="entry name" value="rSAM_sf"/>
</dbReference>
<evidence type="ECO:0000259" key="5">
    <source>
        <dbReference type="PROSITE" id="PS51918"/>
    </source>
</evidence>
<keyword evidence="3" id="KW-0408">Iron</keyword>
<dbReference type="RefSeq" id="WP_020448758.1">
    <property type="nucleotide sequence ID" value="NZ_CAYAYE010000015.1"/>
</dbReference>